<feature type="transmembrane region" description="Helical" evidence="6">
    <location>
        <begin position="116"/>
        <end position="137"/>
    </location>
</feature>
<keyword evidence="8" id="KW-1185">Reference proteome</keyword>
<comment type="subcellular location">
    <subcellularLocation>
        <location evidence="1">Cell membrane</location>
        <topology evidence="1">Multi-pass membrane protein</topology>
    </subcellularLocation>
</comment>
<dbReference type="PIRSF" id="PIRSF006324">
    <property type="entry name" value="LeuE"/>
    <property type="match status" value="1"/>
</dbReference>
<keyword evidence="2" id="KW-1003">Cell membrane</keyword>
<feature type="transmembrane region" description="Helical" evidence="6">
    <location>
        <begin position="149"/>
        <end position="172"/>
    </location>
</feature>
<dbReference type="Pfam" id="PF01810">
    <property type="entry name" value="LysE"/>
    <property type="match status" value="1"/>
</dbReference>
<proteinExistence type="predicted"/>
<evidence type="ECO:0000256" key="6">
    <source>
        <dbReference type="SAM" id="Phobius"/>
    </source>
</evidence>
<dbReference type="EMBL" id="JAEQNC010000002">
    <property type="protein sequence ID" value="MBL0371055.1"/>
    <property type="molecule type" value="Genomic_DNA"/>
</dbReference>
<evidence type="ECO:0000256" key="4">
    <source>
        <dbReference type="ARBA" id="ARBA00022989"/>
    </source>
</evidence>
<sequence length="206" mass="22158">MPGLQLAPQLLPFLLASLLIELTPGPNMTWLAILTLSEGKARGLRAVAGISLGLALLGIAGALGVSEIINASQLIYQTLRWAGIAFLLYLAWDGWRGERDTSSEGTQDSRAFIRGLITNLLNPKAAVFYIAVLPAFIVETSPLAPQTWVLTTGYVLVATLVHAAIVLLAGQVQPLLAEPRLAMITRRVLSLGLVVVALWFAWSTRH</sequence>
<protein>
    <submittedName>
        <fullName evidence="7">LysE family translocator</fullName>
    </submittedName>
</protein>
<dbReference type="PANTHER" id="PTHR30086:SF20">
    <property type="entry name" value="ARGININE EXPORTER PROTEIN ARGO-RELATED"/>
    <property type="match status" value="1"/>
</dbReference>
<evidence type="ECO:0000256" key="2">
    <source>
        <dbReference type="ARBA" id="ARBA00022475"/>
    </source>
</evidence>
<dbReference type="Proteomes" id="UP000633219">
    <property type="component" value="Unassembled WGS sequence"/>
</dbReference>
<dbReference type="GO" id="GO:0005886">
    <property type="term" value="C:plasma membrane"/>
    <property type="evidence" value="ECO:0007669"/>
    <property type="project" value="UniProtKB-SubCell"/>
</dbReference>
<reference evidence="7" key="1">
    <citation type="submission" date="2021-01" db="EMBL/GenBank/DDBJ databases">
        <title>Rhizobium sp. strain KVB221 16S ribosomal RNA gene Genome sequencing and assembly.</title>
        <authorList>
            <person name="Kang M."/>
        </authorList>
    </citation>
    <scope>NUCLEOTIDE SEQUENCE</scope>
    <source>
        <strain evidence="7">KVB221</strain>
    </source>
</reference>
<keyword evidence="5 6" id="KW-0472">Membrane</keyword>
<organism evidence="7 8">
    <name type="scientific">Rhizobium setariae</name>
    <dbReference type="NCBI Taxonomy" id="2801340"/>
    <lineage>
        <taxon>Bacteria</taxon>
        <taxon>Pseudomonadati</taxon>
        <taxon>Pseudomonadota</taxon>
        <taxon>Alphaproteobacteria</taxon>
        <taxon>Hyphomicrobiales</taxon>
        <taxon>Rhizobiaceae</taxon>
        <taxon>Rhizobium/Agrobacterium group</taxon>
        <taxon>Rhizobium</taxon>
    </lineage>
</organism>
<evidence type="ECO:0000256" key="5">
    <source>
        <dbReference type="ARBA" id="ARBA00023136"/>
    </source>
</evidence>
<dbReference type="GO" id="GO:0015171">
    <property type="term" value="F:amino acid transmembrane transporter activity"/>
    <property type="evidence" value="ECO:0007669"/>
    <property type="project" value="TreeGrafter"/>
</dbReference>
<dbReference type="InterPro" id="IPR001123">
    <property type="entry name" value="LeuE-type"/>
</dbReference>
<feature type="transmembrane region" description="Helical" evidence="6">
    <location>
        <begin position="184"/>
        <end position="202"/>
    </location>
</feature>
<evidence type="ECO:0000256" key="3">
    <source>
        <dbReference type="ARBA" id="ARBA00022692"/>
    </source>
</evidence>
<keyword evidence="3 6" id="KW-0812">Transmembrane</keyword>
<dbReference type="PANTHER" id="PTHR30086">
    <property type="entry name" value="ARGININE EXPORTER PROTEIN ARGO"/>
    <property type="match status" value="1"/>
</dbReference>
<evidence type="ECO:0000313" key="7">
    <source>
        <dbReference type="EMBL" id="MBL0371055.1"/>
    </source>
</evidence>
<gene>
    <name evidence="7" type="ORF">JJB09_03355</name>
</gene>
<dbReference type="AlphaFoldDB" id="A0A936YRK8"/>
<feature type="transmembrane region" description="Helical" evidence="6">
    <location>
        <begin position="46"/>
        <end position="66"/>
    </location>
</feature>
<name>A0A936YRK8_9HYPH</name>
<evidence type="ECO:0000313" key="8">
    <source>
        <dbReference type="Proteomes" id="UP000633219"/>
    </source>
</evidence>
<feature type="transmembrane region" description="Helical" evidence="6">
    <location>
        <begin position="12"/>
        <end position="34"/>
    </location>
</feature>
<feature type="transmembrane region" description="Helical" evidence="6">
    <location>
        <begin position="78"/>
        <end position="95"/>
    </location>
</feature>
<evidence type="ECO:0000256" key="1">
    <source>
        <dbReference type="ARBA" id="ARBA00004651"/>
    </source>
</evidence>
<comment type="caution">
    <text evidence="7">The sequence shown here is derived from an EMBL/GenBank/DDBJ whole genome shotgun (WGS) entry which is preliminary data.</text>
</comment>
<keyword evidence="4 6" id="KW-1133">Transmembrane helix</keyword>
<dbReference type="RefSeq" id="WP_201653096.1">
    <property type="nucleotide sequence ID" value="NZ_JAEQNC010000002.1"/>
</dbReference>
<accession>A0A936YRK8</accession>